<dbReference type="InterPro" id="IPR010905">
    <property type="entry name" value="Glyco_hydro_88"/>
</dbReference>
<dbReference type="InterPro" id="IPR052043">
    <property type="entry name" value="PolySaccharide_Degr_Enz"/>
</dbReference>
<dbReference type="InterPro" id="IPR012341">
    <property type="entry name" value="6hp_glycosidase-like_sf"/>
</dbReference>
<dbReference type="PANTHER" id="PTHR33886:SF8">
    <property type="entry name" value="UNSATURATED RHAMNOGALACTURONAN HYDROLASE (EUROFUNG)"/>
    <property type="match status" value="1"/>
</dbReference>
<dbReference type="Proteomes" id="UP000462066">
    <property type="component" value="Unassembled WGS sequence"/>
</dbReference>
<dbReference type="Gene3D" id="1.50.10.10">
    <property type="match status" value="1"/>
</dbReference>
<dbReference type="Pfam" id="PF07470">
    <property type="entry name" value="Glyco_hydro_88"/>
    <property type="match status" value="1"/>
</dbReference>
<dbReference type="SUPFAM" id="SSF48208">
    <property type="entry name" value="Six-hairpin glycosidases"/>
    <property type="match status" value="1"/>
</dbReference>
<evidence type="ECO:0000256" key="1">
    <source>
        <dbReference type="ARBA" id="ARBA00022801"/>
    </source>
</evidence>
<accession>A0A7V8K637</accession>
<proteinExistence type="predicted"/>
<dbReference type="GO" id="GO:0005975">
    <property type="term" value="P:carbohydrate metabolic process"/>
    <property type="evidence" value="ECO:0007669"/>
    <property type="project" value="InterPro"/>
</dbReference>
<organism evidence="2 3">
    <name type="scientific">Pseudoxanthomonas broegbernensis</name>
    <dbReference type="NCBI Taxonomy" id="83619"/>
    <lineage>
        <taxon>Bacteria</taxon>
        <taxon>Pseudomonadati</taxon>
        <taxon>Pseudomonadota</taxon>
        <taxon>Gammaproteobacteria</taxon>
        <taxon>Lysobacterales</taxon>
        <taxon>Lysobacteraceae</taxon>
        <taxon>Pseudoxanthomonas</taxon>
    </lineage>
</organism>
<name>A0A7V8K637_9GAMM</name>
<evidence type="ECO:0000313" key="2">
    <source>
        <dbReference type="EMBL" id="KAF1685323.1"/>
    </source>
</evidence>
<sequence>MKRDASIRLSWLAVAGPAHVRRLQRPLAHGPCAGTHAAARAPGGGRRRGSRLARWRWPAGADPADVGTRLAQAFAHADPAGSTHYKLACAWYGSLAVAGLLHDRALLDALVAMYAPYRGSHAELLAGPGHVDDNVFGIVPLEIARQAGSADLLAEGLRIADHQRARIEAHKRFAIDDMFMITALQVQAWRASGDPEYLDTAAAAMVEYLHALQQDDGLFFHHADFRHKWARGNGWVAAGMTELLRELPPDHIHHAAIRAGYERMMRGLVARQIASGEDTGLWKQIVDSDDPRNWAETSGSAMFAYALITGVRNGWLDAGAYGPAARAGWLALAGRLTPDGELRDVSMWAYKPGSHPGGPDHAGDEENYYFQRPRLTGDQHGQAPMLWAAAALLR</sequence>
<dbReference type="EMBL" id="MWIP01000014">
    <property type="protein sequence ID" value="KAF1685323.1"/>
    <property type="molecule type" value="Genomic_DNA"/>
</dbReference>
<gene>
    <name evidence="2" type="ORF">B1992_12365</name>
</gene>
<dbReference type="AlphaFoldDB" id="A0A7V8K637"/>
<evidence type="ECO:0000313" key="3">
    <source>
        <dbReference type="Proteomes" id="UP000462066"/>
    </source>
</evidence>
<protein>
    <submittedName>
        <fullName evidence="2">Glycosyl hydrolase</fullName>
    </submittedName>
</protein>
<reference evidence="2 3" key="1">
    <citation type="submission" date="2017-10" db="EMBL/GenBank/DDBJ databases">
        <title>Whole genome sequencing of Pseudoxanthomonas broegbernensis DSM 12573(T).</title>
        <authorList>
            <person name="Kumar S."/>
            <person name="Bansal K."/>
            <person name="Kaur A."/>
            <person name="Patil P."/>
            <person name="Sharma S."/>
            <person name="Patil P.B."/>
        </authorList>
    </citation>
    <scope>NUCLEOTIDE SEQUENCE [LARGE SCALE GENOMIC DNA]</scope>
    <source>
        <strain evidence="2 3">DSM 12573</strain>
    </source>
</reference>
<keyword evidence="3" id="KW-1185">Reference proteome</keyword>
<dbReference type="PANTHER" id="PTHR33886">
    <property type="entry name" value="UNSATURATED RHAMNOGALACTURONAN HYDROLASE (EUROFUNG)"/>
    <property type="match status" value="1"/>
</dbReference>
<dbReference type="GO" id="GO:0016787">
    <property type="term" value="F:hydrolase activity"/>
    <property type="evidence" value="ECO:0007669"/>
    <property type="project" value="UniProtKB-KW"/>
</dbReference>
<dbReference type="InterPro" id="IPR008928">
    <property type="entry name" value="6-hairpin_glycosidase_sf"/>
</dbReference>
<comment type="caution">
    <text evidence="2">The sequence shown here is derived from an EMBL/GenBank/DDBJ whole genome shotgun (WGS) entry which is preliminary data.</text>
</comment>
<keyword evidence="1 2" id="KW-0378">Hydrolase</keyword>